<evidence type="ECO:0000256" key="4">
    <source>
        <dbReference type="SAM" id="Phobius"/>
    </source>
</evidence>
<dbReference type="Gene3D" id="1.25.40.10">
    <property type="entry name" value="Tetratricopeptide repeat domain"/>
    <property type="match status" value="1"/>
</dbReference>
<name>A0A956NAW0_UNCEI</name>
<dbReference type="InterPro" id="IPR019734">
    <property type="entry name" value="TPR_rpt"/>
</dbReference>
<keyword evidence="4" id="KW-0812">Transmembrane</keyword>
<evidence type="ECO:0000256" key="3">
    <source>
        <dbReference type="SAM" id="MobiDB-lite"/>
    </source>
</evidence>
<dbReference type="SMART" id="SM00028">
    <property type="entry name" value="TPR"/>
    <property type="match status" value="4"/>
</dbReference>
<dbReference type="PANTHER" id="PTHR44227">
    <property type="match status" value="1"/>
</dbReference>
<comment type="caution">
    <text evidence="5">The sequence shown here is derived from an EMBL/GenBank/DDBJ whole genome shotgun (WGS) entry which is preliminary data.</text>
</comment>
<dbReference type="PANTHER" id="PTHR44227:SF3">
    <property type="entry name" value="PROTEIN O-MANNOSYL-TRANSFERASE TMTC4"/>
    <property type="match status" value="1"/>
</dbReference>
<feature type="transmembrane region" description="Helical" evidence="4">
    <location>
        <begin position="198"/>
        <end position="218"/>
    </location>
</feature>
<feature type="transmembrane region" description="Helical" evidence="4">
    <location>
        <begin position="339"/>
        <end position="361"/>
    </location>
</feature>
<dbReference type="Proteomes" id="UP000739538">
    <property type="component" value="Unassembled WGS sequence"/>
</dbReference>
<keyword evidence="1" id="KW-0677">Repeat</keyword>
<evidence type="ECO:0008006" key="7">
    <source>
        <dbReference type="Google" id="ProtNLM"/>
    </source>
</evidence>
<dbReference type="InterPro" id="IPR011990">
    <property type="entry name" value="TPR-like_helical_dom_sf"/>
</dbReference>
<protein>
    <recommendedName>
        <fullName evidence="7">Tetratricopeptide repeat protein</fullName>
    </recommendedName>
</protein>
<feature type="transmembrane region" description="Helical" evidence="4">
    <location>
        <begin position="392"/>
        <end position="410"/>
    </location>
</feature>
<feature type="compositionally biased region" description="Low complexity" evidence="3">
    <location>
        <begin position="689"/>
        <end position="701"/>
    </location>
</feature>
<proteinExistence type="predicted"/>
<keyword evidence="4" id="KW-1133">Transmembrane helix</keyword>
<evidence type="ECO:0000313" key="5">
    <source>
        <dbReference type="EMBL" id="MCA9755875.1"/>
    </source>
</evidence>
<dbReference type="EMBL" id="JAGQHS010000034">
    <property type="protein sequence ID" value="MCA9755875.1"/>
    <property type="molecule type" value="Genomic_DNA"/>
</dbReference>
<feature type="transmembrane region" description="Helical" evidence="4">
    <location>
        <begin position="367"/>
        <end position="387"/>
    </location>
</feature>
<accession>A0A956NAW0</accession>
<dbReference type="InterPro" id="IPR052346">
    <property type="entry name" value="O-mannosyl-transferase_TMTC"/>
</dbReference>
<keyword evidence="4" id="KW-0472">Membrane</keyword>
<evidence type="ECO:0000313" key="6">
    <source>
        <dbReference type="Proteomes" id="UP000739538"/>
    </source>
</evidence>
<feature type="transmembrane region" description="Helical" evidence="4">
    <location>
        <begin position="230"/>
        <end position="249"/>
    </location>
</feature>
<feature type="region of interest" description="Disordered" evidence="3">
    <location>
        <begin position="682"/>
        <end position="723"/>
    </location>
</feature>
<organism evidence="5 6">
    <name type="scientific">Eiseniibacteriota bacterium</name>
    <dbReference type="NCBI Taxonomy" id="2212470"/>
    <lineage>
        <taxon>Bacteria</taxon>
        <taxon>Candidatus Eiseniibacteriota</taxon>
    </lineage>
</organism>
<gene>
    <name evidence="5" type="ORF">KDA27_08750</name>
</gene>
<feature type="transmembrane region" description="Helical" evidence="4">
    <location>
        <begin position="12"/>
        <end position="31"/>
    </location>
</feature>
<feature type="compositionally biased region" description="Gly residues" evidence="3">
    <location>
        <begin position="702"/>
        <end position="712"/>
    </location>
</feature>
<reference evidence="5" key="1">
    <citation type="submission" date="2020-04" db="EMBL/GenBank/DDBJ databases">
        <authorList>
            <person name="Zhang T."/>
        </authorList>
    </citation>
    <scope>NUCLEOTIDE SEQUENCE</scope>
    <source>
        <strain evidence="5">HKST-UBA02</strain>
    </source>
</reference>
<evidence type="ECO:0000256" key="2">
    <source>
        <dbReference type="ARBA" id="ARBA00022803"/>
    </source>
</evidence>
<feature type="transmembrane region" description="Helical" evidence="4">
    <location>
        <begin position="311"/>
        <end position="332"/>
    </location>
</feature>
<feature type="transmembrane region" description="Helical" evidence="4">
    <location>
        <begin position="102"/>
        <end position="120"/>
    </location>
</feature>
<evidence type="ECO:0000256" key="1">
    <source>
        <dbReference type="ARBA" id="ARBA00022737"/>
    </source>
</evidence>
<feature type="transmembrane region" description="Helical" evidence="4">
    <location>
        <begin position="176"/>
        <end position="192"/>
    </location>
</feature>
<sequence length="723" mass="78100">MTGNERTEVSRFGKVPLLYVLVALAAVLPFLTGLGNGFVFDDQGLVLENPAVWSDSPITPWQSRYWPESDTAGLYRPVATFSYWLDGRLFGKSPVGFFTTNYLLHMLVSLLVLSCLRALFPTRHRLALAAASIYAVHPLHSEAVVGIAGRAELCAALGALLAYRVGLVWLRGSQNVALIPLSALALLLGLLGKESATGLLLVLGFHLVATLFGSGSSPNAEERAHAARRIVMLGAGWGVAVAVALLARIRVLGELFALGPVTQTDNVLAHVGPADRILTALYVQAYSFGQLVWPRSLSPDYSYPQIVPTGAHSVIGAAFGAVALGLLAWALVRRDLEVLWGLVFAVATAILTSNLVFPIGTVYGERLAYLPSLGVIWVLVVLIGRVLRPRPLAIALTAAVVVALGVRSAVRAPDWKTNVTLFEAATRTSSHSAKTWTNAALALIKEGRIEDGLQRAQRAIELDATYAPAVQAIGSALVQLGKPNEAIPWLEKNRNIAGKRGTEALIELGNAQLALQDGEKALGYFTEARSRSKPNDERWMVGLASAYALQSSWSESVQYWQNAVAIKPEDPAFRQRYAYVLWQHGELDQSEAIYRALWNENRADPERANELAWFLAVTERNPEEALRLAADAYGRRPDANVADTWLEAWLQARGCEDARTWLEGTEFPTTIRQPLESKLAERCGGSGNVGSSSDVGSSGVVGSSGDGSGGGLQEREEEDGRER</sequence>
<dbReference type="SUPFAM" id="SSF48452">
    <property type="entry name" value="TPR-like"/>
    <property type="match status" value="1"/>
</dbReference>
<dbReference type="AlphaFoldDB" id="A0A956NAW0"/>
<reference evidence="5" key="2">
    <citation type="journal article" date="2021" name="Microbiome">
        <title>Successional dynamics and alternative stable states in a saline activated sludge microbial community over 9 years.</title>
        <authorList>
            <person name="Wang Y."/>
            <person name="Ye J."/>
            <person name="Ju F."/>
            <person name="Liu L."/>
            <person name="Boyd J.A."/>
            <person name="Deng Y."/>
            <person name="Parks D.H."/>
            <person name="Jiang X."/>
            <person name="Yin X."/>
            <person name="Woodcroft B.J."/>
            <person name="Tyson G.W."/>
            <person name="Hugenholtz P."/>
            <person name="Polz M.F."/>
            <person name="Zhang T."/>
        </authorList>
    </citation>
    <scope>NUCLEOTIDE SEQUENCE</scope>
    <source>
        <strain evidence="5">HKST-UBA02</strain>
    </source>
</reference>
<keyword evidence="2" id="KW-0802">TPR repeat</keyword>